<accession>A0ABU5CBV8</accession>
<name>A0ABU5CBV8_9BACI</name>
<dbReference type="NCBIfam" id="TIGR01637">
    <property type="entry name" value="phage_arpU"/>
    <property type="match status" value="1"/>
</dbReference>
<organism evidence="1 2">
    <name type="scientific">Tigheibacillus halophilus</name>
    <dbReference type="NCBI Taxonomy" id="361280"/>
    <lineage>
        <taxon>Bacteria</taxon>
        <taxon>Bacillati</taxon>
        <taxon>Bacillota</taxon>
        <taxon>Bacilli</taxon>
        <taxon>Bacillales</taxon>
        <taxon>Bacillaceae</taxon>
        <taxon>Tigheibacillus</taxon>
    </lineage>
</organism>
<evidence type="ECO:0000313" key="2">
    <source>
        <dbReference type="Proteomes" id="UP001281447"/>
    </source>
</evidence>
<proteinExistence type="predicted"/>
<dbReference type="RefSeq" id="WP_390356870.1">
    <property type="nucleotide sequence ID" value="NZ_JBHUIZ010000014.1"/>
</dbReference>
<dbReference type="Proteomes" id="UP001281447">
    <property type="component" value="Unassembled WGS sequence"/>
</dbReference>
<evidence type="ECO:0000313" key="1">
    <source>
        <dbReference type="EMBL" id="MDY0396798.1"/>
    </source>
</evidence>
<gene>
    <name evidence="1" type="ORF">RWE15_23990</name>
</gene>
<dbReference type="EMBL" id="JAWDIP010000004">
    <property type="protein sequence ID" value="MDY0396798.1"/>
    <property type="molecule type" value="Genomic_DNA"/>
</dbReference>
<comment type="caution">
    <text evidence="1">The sequence shown here is derived from an EMBL/GenBank/DDBJ whole genome shotgun (WGS) entry which is preliminary data.</text>
</comment>
<dbReference type="InterPro" id="IPR006524">
    <property type="entry name" value="ArpU-like"/>
</dbReference>
<sequence length="151" mass="18120">MQQQLTFKLPEIDRDATRSEVEKMMEQYKISLLMDPEDEQPKITSAFRLVPAGPNNQFQSTTEDVAVKRLEMERKRKEIISKIQKAVNRLNFQERSVIIKRYLTEDDVYDYEVYNELGFSERKYYRIKSRAFYKLAFILRIEVYKQEGEVS</sequence>
<keyword evidence="2" id="KW-1185">Reference proteome</keyword>
<protein>
    <submittedName>
        <fullName evidence="1">ArpU family phage packaging/lysis transcriptional regulator</fullName>
    </submittedName>
</protein>
<reference evidence="1 2" key="1">
    <citation type="submission" date="2023-10" db="EMBL/GenBank/DDBJ databases">
        <title>Virgibacillus halophilus 5B73C genome.</title>
        <authorList>
            <person name="Miliotis G."/>
            <person name="Sengupta P."/>
            <person name="Hameed A."/>
            <person name="Chuvochina M."/>
            <person name="Mcdonagh F."/>
            <person name="Simpson A.C."/>
            <person name="Singh N.K."/>
            <person name="Rekha P.D."/>
            <person name="Raman K."/>
            <person name="Hugenholtz P."/>
            <person name="Venkateswaran K."/>
        </authorList>
    </citation>
    <scope>NUCLEOTIDE SEQUENCE [LARGE SCALE GENOMIC DNA]</scope>
    <source>
        <strain evidence="1 2">5B73C</strain>
    </source>
</reference>